<dbReference type="STRING" id="363999.A0A439D4M9"/>
<reference evidence="2 3" key="1">
    <citation type="submission" date="2018-12" db="EMBL/GenBank/DDBJ databases">
        <title>Draft genome sequence of Xylaria grammica IHI A82.</title>
        <authorList>
            <person name="Buettner E."/>
            <person name="Kellner H."/>
        </authorList>
    </citation>
    <scope>NUCLEOTIDE SEQUENCE [LARGE SCALE GENOMIC DNA]</scope>
    <source>
        <strain evidence="2 3">IHI A82</strain>
    </source>
</reference>
<dbReference type="InterPro" id="IPR005645">
    <property type="entry name" value="FSH-like_dom"/>
</dbReference>
<dbReference type="Gene3D" id="3.40.50.1820">
    <property type="entry name" value="alpha/beta hydrolase"/>
    <property type="match status" value="1"/>
</dbReference>
<dbReference type="EMBL" id="RYZI01000157">
    <property type="protein sequence ID" value="RWA09366.1"/>
    <property type="molecule type" value="Genomic_DNA"/>
</dbReference>
<evidence type="ECO:0000313" key="3">
    <source>
        <dbReference type="Proteomes" id="UP000286045"/>
    </source>
</evidence>
<proteinExistence type="predicted"/>
<dbReference type="InterPro" id="IPR036770">
    <property type="entry name" value="Ankyrin_rpt-contain_sf"/>
</dbReference>
<protein>
    <recommendedName>
        <fullName evidence="1">Serine hydrolase domain-containing protein</fullName>
    </recommendedName>
</protein>
<organism evidence="2 3">
    <name type="scientific">Xylaria grammica</name>
    <dbReference type="NCBI Taxonomy" id="363999"/>
    <lineage>
        <taxon>Eukaryota</taxon>
        <taxon>Fungi</taxon>
        <taxon>Dikarya</taxon>
        <taxon>Ascomycota</taxon>
        <taxon>Pezizomycotina</taxon>
        <taxon>Sordariomycetes</taxon>
        <taxon>Xylariomycetidae</taxon>
        <taxon>Xylariales</taxon>
        <taxon>Xylariaceae</taxon>
        <taxon>Xylaria</taxon>
    </lineage>
</organism>
<evidence type="ECO:0000313" key="2">
    <source>
        <dbReference type="EMBL" id="RWA09366.1"/>
    </source>
</evidence>
<dbReference type="Gene3D" id="1.25.40.20">
    <property type="entry name" value="Ankyrin repeat-containing domain"/>
    <property type="match status" value="1"/>
</dbReference>
<keyword evidence="3" id="KW-1185">Reference proteome</keyword>
<dbReference type="Pfam" id="PF03959">
    <property type="entry name" value="FSH1"/>
    <property type="match status" value="1"/>
</dbReference>
<dbReference type="Proteomes" id="UP000286045">
    <property type="component" value="Unassembled WGS sequence"/>
</dbReference>
<comment type="caution">
    <text evidence="2">The sequence shown here is derived from an EMBL/GenBank/DDBJ whole genome shotgun (WGS) entry which is preliminary data.</text>
</comment>
<dbReference type="SUPFAM" id="SSF48403">
    <property type="entry name" value="Ankyrin repeat"/>
    <property type="match status" value="1"/>
</dbReference>
<name>A0A439D4M9_9PEZI</name>
<accession>A0A439D4M9</accession>
<gene>
    <name evidence="2" type="ORF">EKO27_g5734</name>
</gene>
<dbReference type="InterPro" id="IPR029058">
    <property type="entry name" value="AB_hydrolase_fold"/>
</dbReference>
<feature type="domain" description="Serine hydrolase" evidence="1">
    <location>
        <begin position="35"/>
        <end position="98"/>
    </location>
</feature>
<sequence>MKFLCLHGISTNNQLSNLSSPSSRHYAYYDLTSHDSFIAVLDNLESDIKTEGRFDDVTTFSQGASLVAMLLVRRQYLEPKEEALFRCVILFSPVQVYDPVAYLERGRGMRVLEEIAQGVEPLRPRQSSSMGSPVNGRASVRGYLRSVGSNSSSPLLMKKAMGFQIIGVTELFLTAGEDPMPIDQNGNPTFFLAAGYSRGLETLQKYIDASIDINTKNQDGDTLIHVVAGDGTFGRTPLVHASIQGNAIIGDILARKPKIDAQDR</sequence>
<dbReference type="AlphaFoldDB" id="A0A439D4M9"/>
<evidence type="ECO:0000259" key="1">
    <source>
        <dbReference type="Pfam" id="PF03959"/>
    </source>
</evidence>